<dbReference type="Pfam" id="PF01779">
    <property type="entry name" value="Ribosomal_L29e"/>
    <property type="match status" value="1"/>
</dbReference>
<dbReference type="GO" id="GO:0003735">
    <property type="term" value="F:structural constituent of ribosome"/>
    <property type="evidence" value="ECO:0007669"/>
    <property type="project" value="UniProtKB-UniRule"/>
</dbReference>
<gene>
    <name evidence="6" type="ORF">GUJ93_ZPchr0008g11732</name>
</gene>
<evidence type="ECO:0000256" key="5">
    <source>
        <dbReference type="SAM" id="MobiDB-lite"/>
    </source>
</evidence>
<dbReference type="GO" id="GO:0002181">
    <property type="term" value="P:cytoplasmic translation"/>
    <property type="evidence" value="ECO:0007669"/>
    <property type="project" value="TreeGrafter"/>
</dbReference>
<feature type="region of interest" description="Disordered" evidence="5">
    <location>
        <begin position="23"/>
        <end position="64"/>
    </location>
</feature>
<dbReference type="PANTHER" id="PTHR12884:SF0">
    <property type="entry name" value="60S RIBOSOMAL PROTEIN L29"/>
    <property type="match status" value="1"/>
</dbReference>
<evidence type="ECO:0000256" key="1">
    <source>
        <dbReference type="ARBA" id="ARBA00010247"/>
    </source>
</evidence>
<proteinExistence type="inferred from homology"/>
<organism evidence="6 7">
    <name type="scientific">Zizania palustris</name>
    <name type="common">Northern wild rice</name>
    <dbReference type="NCBI Taxonomy" id="103762"/>
    <lineage>
        <taxon>Eukaryota</taxon>
        <taxon>Viridiplantae</taxon>
        <taxon>Streptophyta</taxon>
        <taxon>Embryophyta</taxon>
        <taxon>Tracheophyta</taxon>
        <taxon>Spermatophyta</taxon>
        <taxon>Magnoliopsida</taxon>
        <taxon>Liliopsida</taxon>
        <taxon>Poales</taxon>
        <taxon>Poaceae</taxon>
        <taxon>BOP clade</taxon>
        <taxon>Oryzoideae</taxon>
        <taxon>Oryzeae</taxon>
        <taxon>Zizaniinae</taxon>
        <taxon>Zizania</taxon>
    </lineage>
</organism>
<comment type="similarity">
    <text evidence="1 4">Belongs to the eukaryotic ribosomal protein eL29 family.</text>
</comment>
<dbReference type="EMBL" id="JAAALK010000290">
    <property type="protein sequence ID" value="KAG8045321.1"/>
    <property type="molecule type" value="Genomic_DNA"/>
</dbReference>
<dbReference type="Proteomes" id="UP000729402">
    <property type="component" value="Unassembled WGS sequence"/>
</dbReference>
<dbReference type="PANTHER" id="PTHR12884">
    <property type="entry name" value="60S RIBOSOMAL PROTEIN L29"/>
    <property type="match status" value="1"/>
</dbReference>
<protein>
    <recommendedName>
        <fullName evidence="4">60S ribosomal protein L29</fullName>
    </recommendedName>
</protein>
<keyword evidence="3 4" id="KW-0687">Ribonucleoprotein</keyword>
<comment type="caution">
    <text evidence="6">The sequence shown here is derived from an EMBL/GenBank/DDBJ whole genome shotgun (WGS) entry which is preliminary data.</text>
</comment>
<evidence type="ECO:0000256" key="2">
    <source>
        <dbReference type="ARBA" id="ARBA00022980"/>
    </source>
</evidence>
<accession>A0A8J5RTV9</accession>
<evidence type="ECO:0000313" key="6">
    <source>
        <dbReference type="EMBL" id="KAG8045321.1"/>
    </source>
</evidence>
<name>A0A8J5RTV9_ZIZPA</name>
<dbReference type="GO" id="GO:0022625">
    <property type="term" value="C:cytosolic large ribosomal subunit"/>
    <property type="evidence" value="ECO:0007669"/>
    <property type="project" value="TreeGrafter"/>
</dbReference>
<evidence type="ECO:0000256" key="3">
    <source>
        <dbReference type="ARBA" id="ARBA00023274"/>
    </source>
</evidence>
<evidence type="ECO:0000313" key="7">
    <source>
        <dbReference type="Proteomes" id="UP000729402"/>
    </source>
</evidence>
<reference evidence="6" key="2">
    <citation type="submission" date="2021-02" db="EMBL/GenBank/DDBJ databases">
        <authorList>
            <person name="Kimball J.A."/>
            <person name="Haas M.W."/>
            <person name="Macchietto M."/>
            <person name="Kono T."/>
            <person name="Duquette J."/>
            <person name="Shao M."/>
        </authorList>
    </citation>
    <scope>NUCLEOTIDE SEQUENCE</scope>
    <source>
        <tissue evidence="6">Fresh leaf tissue</tissue>
    </source>
</reference>
<sequence>MHAGGVAVAADKWLRSRVRGPPAWQRAVAPPDSSCEIDKERPRNIGSGPALRSVQTGLRDRTTQRSLKLRRRCRCCLTARPFSSLSSSLAGFEEMAKSKNHTAHNQSYKAHKNGIKKPKRHRHTSTKGMDPKFLRNQRYSRKHNKKSGEGEAESE</sequence>
<dbReference type="InterPro" id="IPR002673">
    <property type="entry name" value="Ribosomal_eL29"/>
</dbReference>
<dbReference type="AlphaFoldDB" id="A0A8J5RTV9"/>
<dbReference type="OrthoDB" id="996720at2759"/>
<feature type="region of interest" description="Disordered" evidence="5">
    <location>
        <begin position="96"/>
        <end position="155"/>
    </location>
</feature>
<reference evidence="6" key="1">
    <citation type="journal article" date="2021" name="bioRxiv">
        <title>Whole Genome Assembly and Annotation of Northern Wild Rice, Zizania palustris L., Supports a Whole Genome Duplication in the Zizania Genus.</title>
        <authorList>
            <person name="Haas M."/>
            <person name="Kono T."/>
            <person name="Macchietto M."/>
            <person name="Millas R."/>
            <person name="McGilp L."/>
            <person name="Shao M."/>
            <person name="Duquette J."/>
            <person name="Hirsch C.N."/>
            <person name="Kimball J."/>
        </authorList>
    </citation>
    <scope>NUCLEOTIDE SEQUENCE</scope>
    <source>
        <tissue evidence="6">Fresh leaf tissue</tissue>
    </source>
</reference>
<keyword evidence="7" id="KW-1185">Reference proteome</keyword>
<feature type="compositionally biased region" description="Basic residues" evidence="5">
    <location>
        <begin position="109"/>
        <end position="125"/>
    </location>
</feature>
<evidence type="ECO:0000256" key="4">
    <source>
        <dbReference type="RuleBase" id="RU364026"/>
    </source>
</evidence>
<keyword evidence="2 4" id="KW-0689">Ribosomal protein</keyword>